<evidence type="ECO:0000313" key="7">
    <source>
        <dbReference type="Proteomes" id="UP001245184"/>
    </source>
</evidence>
<evidence type="ECO:0000313" key="6">
    <source>
        <dbReference type="EMBL" id="MDR6204238.1"/>
    </source>
</evidence>
<accession>A0ABD5CGR0</accession>
<protein>
    <submittedName>
        <fullName evidence="6">LysR family nitrogen assimilation transcriptional regulator</fullName>
    </submittedName>
</protein>
<dbReference type="Pfam" id="PF00126">
    <property type="entry name" value="HTH_1"/>
    <property type="match status" value="1"/>
</dbReference>
<evidence type="ECO:0000259" key="5">
    <source>
        <dbReference type="PROSITE" id="PS50931"/>
    </source>
</evidence>
<dbReference type="Gene3D" id="1.10.10.10">
    <property type="entry name" value="Winged helix-like DNA-binding domain superfamily/Winged helix DNA-binding domain"/>
    <property type="match status" value="1"/>
</dbReference>
<evidence type="ECO:0000256" key="2">
    <source>
        <dbReference type="ARBA" id="ARBA00023015"/>
    </source>
</evidence>
<dbReference type="SUPFAM" id="SSF46785">
    <property type="entry name" value="Winged helix' DNA-binding domain"/>
    <property type="match status" value="1"/>
</dbReference>
<comment type="caution">
    <text evidence="6">The sequence shown here is derived from an EMBL/GenBank/DDBJ whole genome shotgun (WGS) entry which is preliminary data.</text>
</comment>
<evidence type="ECO:0000256" key="3">
    <source>
        <dbReference type="ARBA" id="ARBA00023125"/>
    </source>
</evidence>
<dbReference type="Proteomes" id="UP001245184">
    <property type="component" value="Unassembled WGS sequence"/>
</dbReference>
<feature type="domain" description="HTH lysR-type" evidence="5">
    <location>
        <begin position="1"/>
        <end position="58"/>
    </location>
</feature>
<organism evidence="6 7">
    <name type="scientific">Paraburkholderia graminis</name>
    <dbReference type="NCBI Taxonomy" id="60548"/>
    <lineage>
        <taxon>Bacteria</taxon>
        <taxon>Pseudomonadati</taxon>
        <taxon>Pseudomonadota</taxon>
        <taxon>Betaproteobacteria</taxon>
        <taxon>Burkholderiales</taxon>
        <taxon>Burkholderiaceae</taxon>
        <taxon>Paraburkholderia</taxon>
    </lineage>
</organism>
<dbReference type="PANTHER" id="PTHR30419">
    <property type="entry name" value="HTH-TYPE TRANSCRIPTIONAL REGULATOR YBHD"/>
    <property type="match status" value="1"/>
</dbReference>
<evidence type="ECO:0000256" key="1">
    <source>
        <dbReference type="ARBA" id="ARBA00009437"/>
    </source>
</evidence>
<dbReference type="Gene3D" id="3.40.190.290">
    <property type="match status" value="1"/>
</dbReference>
<dbReference type="EMBL" id="JAVIZN010000002">
    <property type="protein sequence ID" value="MDR6204238.1"/>
    <property type="molecule type" value="Genomic_DNA"/>
</dbReference>
<dbReference type="RefSeq" id="WP_310031959.1">
    <property type="nucleotide sequence ID" value="NZ_JAVIZN010000002.1"/>
</dbReference>
<sequence>MNSDDLALFTRVAKTGSISRTAMELGANQSTVSRRIGMLEAELGVRLFRRSGRGVGLTARGEQLLGYALAMEKTLDEAHVAMQDSAARGPATLTVAAQPTIARMMFGSLGHRLKARYPATRVRFVEGLATHLLGLLNDGEIDLAIMYVPEHPGTSQFDALLSEQVCLVTPAASPVPDGPFAVSGLAGVPLILPSTHHGLRVLVESLAARHGFAPMIALECDGSISITKCLVIERCGATVLPAAAVVDEVASGTVKCFPLTDPVVQREVAIAWPQNRVMPEGVWNVAQMIRDLAADLVSDGTWPNTTLHAATLMHSDG</sequence>
<dbReference type="InterPro" id="IPR036390">
    <property type="entry name" value="WH_DNA-bd_sf"/>
</dbReference>
<dbReference type="Pfam" id="PF03466">
    <property type="entry name" value="LysR_substrate"/>
    <property type="match status" value="1"/>
</dbReference>
<dbReference type="InterPro" id="IPR000847">
    <property type="entry name" value="LysR_HTH_N"/>
</dbReference>
<dbReference type="FunFam" id="1.10.10.10:FF:000001">
    <property type="entry name" value="LysR family transcriptional regulator"/>
    <property type="match status" value="1"/>
</dbReference>
<proteinExistence type="inferred from homology"/>
<keyword evidence="4" id="KW-0804">Transcription</keyword>
<comment type="similarity">
    <text evidence="1">Belongs to the LysR transcriptional regulatory family.</text>
</comment>
<dbReference type="PRINTS" id="PR00039">
    <property type="entry name" value="HTHLYSR"/>
</dbReference>
<dbReference type="AlphaFoldDB" id="A0ABD5CGR0"/>
<dbReference type="GO" id="GO:0003677">
    <property type="term" value="F:DNA binding"/>
    <property type="evidence" value="ECO:0007669"/>
    <property type="project" value="UniProtKB-KW"/>
</dbReference>
<reference evidence="6 7" key="1">
    <citation type="submission" date="2023-08" db="EMBL/GenBank/DDBJ databases">
        <title>Genome sequencing of plant associated microbes to promote plant fitness in Sorghum bicolor and Oryza sativa.</title>
        <authorList>
            <person name="Coleman-Derr D."/>
        </authorList>
    </citation>
    <scope>NUCLEOTIDE SEQUENCE [LARGE SCALE GENOMIC DNA]</scope>
    <source>
        <strain evidence="6 7">SLBN-33</strain>
    </source>
</reference>
<dbReference type="InterPro" id="IPR005119">
    <property type="entry name" value="LysR_subst-bd"/>
</dbReference>
<dbReference type="SUPFAM" id="SSF53850">
    <property type="entry name" value="Periplasmic binding protein-like II"/>
    <property type="match status" value="1"/>
</dbReference>
<evidence type="ECO:0000256" key="4">
    <source>
        <dbReference type="ARBA" id="ARBA00023163"/>
    </source>
</evidence>
<gene>
    <name evidence="6" type="ORF">QF025_002958</name>
</gene>
<dbReference type="InterPro" id="IPR036388">
    <property type="entry name" value="WH-like_DNA-bd_sf"/>
</dbReference>
<dbReference type="InterPro" id="IPR050950">
    <property type="entry name" value="HTH-type_LysR_regulators"/>
</dbReference>
<keyword evidence="2" id="KW-0805">Transcription regulation</keyword>
<dbReference type="PROSITE" id="PS50931">
    <property type="entry name" value="HTH_LYSR"/>
    <property type="match status" value="1"/>
</dbReference>
<dbReference type="PANTHER" id="PTHR30419:SF8">
    <property type="entry name" value="NITROGEN ASSIMILATION TRANSCRIPTIONAL ACTIVATOR-RELATED"/>
    <property type="match status" value="1"/>
</dbReference>
<name>A0ABD5CGR0_9BURK</name>
<keyword evidence="3" id="KW-0238">DNA-binding</keyword>